<evidence type="ECO:0000256" key="4">
    <source>
        <dbReference type="ARBA" id="ARBA00012477"/>
    </source>
</evidence>
<dbReference type="Gene3D" id="3.60.15.10">
    <property type="entry name" value="Ribonuclease Z/Hydroxyacylglutathione hydrolase-like"/>
    <property type="match status" value="2"/>
</dbReference>
<accession>A0ABR3AZN5</accession>
<keyword evidence="9" id="KW-0378">Hydrolase</keyword>
<evidence type="ECO:0000256" key="5">
    <source>
        <dbReference type="ARBA" id="ARBA00022694"/>
    </source>
</evidence>
<keyword evidence="6" id="KW-0540">Nuclease</keyword>
<dbReference type="InterPro" id="IPR001279">
    <property type="entry name" value="Metallo-B-lactamas"/>
</dbReference>
<dbReference type="InterPro" id="IPR036866">
    <property type="entry name" value="RibonucZ/Hydroxyglut_hydro"/>
</dbReference>
<keyword evidence="8" id="KW-0255">Endonuclease</keyword>
<evidence type="ECO:0000256" key="3">
    <source>
        <dbReference type="ARBA" id="ARBA00007823"/>
    </source>
</evidence>
<evidence type="ECO:0000256" key="8">
    <source>
        <dbReference type="ARBA" id="ARBA00022759"/>
    </source>
</evidence>
<evidence type="ECO:0000256" key="6">
    <source>
        <dbReference type="ARBA" id="ARBA00022722"/>
    </source>
</evidence>
<feature type="domain" description="Metallo-beta-lactamase" evidence="11">
    <location>
        <begin position="521"/>
        <end position="729"/>
    </location>
</feature>
<evidence type="ECO:0000313" key="13">
    <source>
        <dbReference type="EMBL" id="KAL0085632.1"/>
    </source>
</evidence>
<evidence type="ECO:0000313" key="14">
    <source>
        <dbReference type="Proteomes" id="UP001448207"/>
    </source>
</evidence>
<reference evidence="13 14" key="1">
    <citation type="submission" date="2024-04" db="EMBL/GenBank/DDBJ databases">
        <title>Symmetric and asymmetric DNA N6-adenine methylation regulates different biological responses in Mucorales.</title>
        <authorList>
            <consortium name="Lawrence Berkeley National Laboratory"/>
            <person name="Lax C."/>
            <person name="Mondo S.J."/>
            <person name="Osorio-Concepcion M."/>
            <person name="Muszewska A."/>
            <person name="Corrochano-Luque M."/>
            <person name="Gutierrez G."/>
            <person name="Riley R."/>
            <person name="Lipzen A."/>
            <person name="Guo J."/>
            <person name="Hundley H."/>
            <person name="Amirebrahimi M."/>
            <person name="Ng V."/>
            <person name="Lorenzo-Gutierrez D."/>
            <person name="Binder U."/>
            <person name="Yang J."/>
            <person name="Song Y."/>
            <person name="Canovas D."/>
            <person name="Navarro E."/>
            <person name="Freitag M."/>
            <person name="Gabaldon T."/>
            <person name="Grigoriev I.V."/>
            <person name="Corrochano L.M."/>
            <person name="Nicolas F.E."/>
            <person name="Garre V."/>
        </authorList>
    </citation>
    <scope>NUCLEOTIDE SEQUENCE [LARGE SCALE GENOMIC DNA]</scope>
    <source>
        <strain evidence="13 14">L51</strain>
    </source>
</reference>
<dbReference type="EC" id="3.1.26.11" evidence="4"/>
<organism evidence="13 14">
    <name type="scientific">Phycomyces blakesleeanus</name>
    <dbReference type="NCBI Taxonomy" id="4837"/>
    <lineage>
        <taxon>Eukaryota</taxon>
        <taxon>Fungi</taxon>
        <taxon>Fungi incertae sedis</taxon>
        <taxon>Mucoromycota</taxon>
        <taxon>Mucoromycotina</taxon>
        <taxon>Mucoromycetes</taxon>
        <taxon>Mucorales</taxon>
        <taxon>Phycomycetaceae</taxon>
        <taxon>Phycomyces</taxon>
    </lineage>
</organism>
<evidence type="ECO:0000256" key="7">
    <source>
        <dbReference type="ARBA" id="ARBA00022723"/>
    </source>
</evidence>
<evidence type="ECO:0000256" key="2">
    <source>
        <dbReference type="ARBA" id="ARBA00001947"/>
    </source>
</evidence>
<dbReference type="Pfam" id="PF13691">
    <property type="entry name" value="Lactamase_B_4"/>
    <property type="match status" value="1"/>
</dbReference>
<dbReference type="SUPFAM" id="SSF56281">
    <property type="entry name" value="Metallo-hydrolase/oxidoreductase"/>
    <property type="match status" value="2"/>
</dbReference>
<gene>
    <name evidence="13" type="ORF">J3Q64DRAFT_1640335</name>
</gene>
<evidence type="ECO:0000256" key="1">
    <source>
        <dbReference type="ARBA" id="ARBA00000402"/>
    </source>
</evidence>
<comment type="catalytic activity">
    <reaction evidence="1">
        <text>Endonucleolytic cleavage of RNA, removing extra 3' nucleotides from tRNA precursor, generating 3' termini of tRNAs. A 3'-hydroxy group is left at the tRNA terminus and a 5'-phosphoryl group is left at the trailer molecule.</text>
        <dbReference type="EC" id="3.1.26.11"/>
    </reaction>
</comment>
<keyword evidence="14" id="KW-1185">Reference proteome</keyword>
<dbReference type="PANTHER" id="PTHR12553:SF49">
    <property type="entry name" value="ZINC PHOSPHODIESTERASE ELAC PROTEIN 2"/>
    <property type="match status" value="1"/>
</dbReference>
<dbReference type="Proteomes" id="UP001448207">
    <property type="component" value="Unassembled WGS sequence"/>
</dbReference>
<evidence type="ECO:0000256" key="10">
    <source>
        <dbReference type="ARBA" id="ARBA00022833"/>
    </source>
</evidence>
<protein>
    <recommendedName>
        <fullName evidence="4">ribonuclease Z</fullName>
        <ecNumber evidence="4">3.1.26.11</ecNumber>
    </recommendedName>
</protein>
<evidence type="ECO:0000256" key="9">
    <source>
        <dbReference type="ARBA" id="ARBA00022801"/>
    </source>
</evidence>
<keyword evidence="7" id="KW-0479">Metal-binding</keyword>
<dbReference type="PANTHER" id="PTHR12553">
    <property type="entry name" value="ZINC PHOSPHODIESTERASE ELAC PROTEIN 2"/>
    <property type="match status" value="1"/>
</dbReference>
<evidence type="ECO:0000259" key="11">
    <source>
        <dbReference type="Pfam" id="PF12706"/>
    </source>
</evidence>
<proteinExistence type="inferred from homology"/>
<evidence type="ECO:0000259" key="12">
    <source>
        <dbReference type="Pfam" id="PF13691"/>
    </source>
</evidence>
<feature type="domain" description="tRNase Z endonuclease" evidence="12">
    <location>
        <begin position="6"/>
        <end position="65"/>
    </location>
</feature>
<sequence>MKAYIQVVGQSSPEGPPTIIVHYDQQRYMFNCREGTQRLCVEEKVRMTKLRNIFLTRINWETMGGMPGMLLTLTDVGTKRLDLHGGKNLTHLMAAMRQFIYRTSNQVETHEIKSSLDTFDDGNLSVKPVPIFPTASATAMPTVSSSTSSVSSFNSAISNSEGEDSLANSMMSDASAGQKRAWEEDVVDPKTYLTRDRWLTDKGSWVKAKKVVKRRATVVGREIDHLYSGLPPTKPSQMVVSYICQGPTIPGKFNPKAAIGLGVKPGPAFGQLQKGIDIVLENGTVVTKSQVCEAEKDGHIFMIIDCPDSSYIDNLVTSPEFSPYQAIGGSHTPNVMIHLLGPQVLEDARYREWIKTFDSNTEHIISTQKICPQGVLYKSHALSQLKLAQLDPNVFPIPDYNNTPEQYLEECKFHVFGTTNLTYLAYNYHFLIYICAFFFRPKPFVFDHTDKNQPKIKDFFNDAACQESITLAKQEAAKVDLGGSFPGDDVEVITLGTGSAIPSKYRNVSATLVKIPDYGSLLLDAGEGTFGQMMRICGQNKLAEELNAVRAIFVSHLHADHHLGVSQLLTQWYKVDTSEQLVVVAPTTYERWLQEYNEIESFGLYKKVLYIRSEDILTNNISPLAQKNYEYLKESLGLMVMRPVEVFHCRYAYGLSVEHASGWKLVYSGDTRPCNRLVQAGKDCTLLIHEASFEDSMKEEAEVKRHSTTGEAVEVGNRMNARFTILNHFSQRYPKLPLLEGSHPNVFFSFDMMTVPIKQIPRLPKFTDAIQLFFKEVEKEEKEDSLGL</sequence>
<keyword evidence="10" id="KW-0862">Zinc</keyword>
<dbReference type="InterPro" id="IPR027794">
    <property type="entry name" value="tRNase_Z_dom"/>
</dbReference>
<comment type="similarity">
    <text evidence="3">Belongs to the RNase Z family.</text>
</comment>
<dbReference type="InterPro" id="IPR047151">
    <property type="entry name" value="RNZ2-like"/>
</dbReference>
<dbReference type="CDD" id="cd07718">
    <property type="entry name" value="RNaseZ_ELAC1_ELAC2-C-term-like_MBL-fold"/>
    <property type="match status" value="1"/>
</dbReference>
<dbReference type="Pfam" id="PF12706">
    <property type="entry name" value="Lactamase_B_2"/>
    <property type="match status" value="1"/>
</dbReference>
<comment type="caution">
    <text evidence="13">The sequence shown here is derived from an EMBL/GenBank/DDBJ whole genome shotgun (WGS) entry which is preliminary data.</text>
</comment>
<name>A0ABR3AZN5_PHYBL</name>
<comment type="cofactor">
    <cofactor evidence="2">
        <name>Zn(2+)</name>
        <dbReference type="ChEBI" id="CHEBI:29105"/>
    </cofactor>
</comment>
<dbReference type="EMBL" id="JBCLYO010000010">
    <property type="protein sequence ID" value="KAL0085632.1"/>
    <property type="molecule type" value="Genomic_DNA"/>
</dbReference>
<keyword evidence="5" id="KW-0819">tRNA processing</keyword>